<evidence type="ECO:0000313" key="2">
    <source>
        <dbReference type="Proteomes" id="UP000827133"/>
    </source>
</evidence>
<evidence type="ECO:0000313" key="1">
    <source>
        <dbReference type="EMBL" id="KAG9496325.1"/>
    </source>
</evidence>
<gene>
    <name evidence="1" type="ORF">J7337_012911</name>
</gene>
<sequence length="240" mass="27454">MVHTWQLWLSPRPARRTETPSEPRMLSQNGAALFEFQYERDGRLVVRETHYAENKLVQNGRSGPPLYVARPSSLNMPPIADGGEDIFTVARQSTFKLRAEPWLSSGMERKVFSPKVVASSRSHPEPGTIFPPPSMQLGRADTTRCSHRFWAEGPVKEDLVFRVWAEPQNLDRGFDEAFLRNYLGYLRDCADQNIQPSVFQLALLGWSGDTLLTPPWWVPLWMLRLLHFIVAHLVGRLFLG</sequence>
<organism evidence="1 2">
    <name type="scientific">Fusarium musae</name>
    <dbReference type="NCBI Taxonomy" id="1042133"/>
    <lineage>
        <taxon>Eukaryota</taxon>
        <taxon>Fungi</taxon>
        <taxon>Dikarya</taxon>
        <taxon>Ascomycota</taxon>
        <taxon>Pezizomycotina</taxon>
        <taxon>Sordariomycetes</taxon>
        <taxon>Hypocreomycetidae</taxon>
        <taxon>Hypocreales</taxon>
        <taxon>Nectriaceae</taxon>
        <taxon>Fusarium</taxon>
    </lineage>
</organism>
<accession>A0A9P8IK03</accession>
<dbReference type="GeneID" id="68320767"/>
<dbReference type="AlphaFoldDB" id="A0A9P8IK03"/>
<proteinExistence type="predicted"/>
<comment type="caution">
    <text evidence="1">The sequence shown here is derived from an EMBL/GenBank/DDBJ whole genome shotgun (WGS) entry which is preliminary data.</text>
</comment>
<dbReference type="KEGG" id="fmu:J7337_012911"/>
<reference evidence="1" key="1">
    <citation type="journal article" date="2021" name="Mol. Plant Microbe Interact.">
        <title>Telomere to telomere genome assembly of Fusarium musae F31, causal agent of crown rot disease of banana.</title>
        <authorList>
            <person name="Degradi L."/>
            <person name="Tava V."/>
            <person name="Kunova A."/>
            <person name="Cortesi P."/>
            <person name="Saracchi M."/>
            <person name="Pasquali M."/>
        </authorList>
    </citation>
    <scope>NUCLEOTIDE SEQUENCE</scope>
    <source>
        <strain evidence="1">F31</strain>
    </source>
</reference>
<protein>
    <submittedName>
        <fullName evidence="1">Uncharacterized protein</fullName>
    </submittedName>
</protein>
<dbReference type="RefSeq" id="XP_044675325.1">
    <property type="nucleotide sequence ID" value="XM_044830409.1"/>
</dbReference>
<keyword evidence="2" id="KW-1185">Reference proteome</keyword>
<dbReference type="EMBL" id="JAHBCI010000010">
    <property type="protein sequence ID" value="KAG9496325.1"/>
    <property type="molecule type" value="Genomic_DNA"/>
</dbReference>
<name>A0A9P8IK03_9HYPO</name>
<dbReference type="Proteomes" id="UP000827133">
    <property type="component" value="Unassembled WGS sequence"/>
</dbReference>